<dbReference type="AlphaFoldDB" id="A0AAW1VY80"/>
<evidence type="ECO:0000313" key="4">
    <source>
        <dbReference type="EMBL" id="KAK9913258.1"/>
    </source>
</evidence>
<dbReference type="InterPro" id="IPR050154">
    <property type="entry name" value="UbiB_kinase"/>
</dbReference>
<gene>
    <name evidence="4" type="ORF">M0R45_037080</name>
</gene>
<dbReference type="SUPFAM" id="SSF56112">
    <property type="entry name" value="Protein kinase-like (PK-like)"/>
    <property type="match status" value="1"/>
</dbReference>
<evidence type="ECO:0000256" key="1">
    <source>
        <dbReference type="ARBA" id="ARBA00009670"/>
    </source>
</evidence>
<dbReference type="InterPro" id="IPR011009">
    <property type="entry name" value="Kinase-like_dom_sf"/>
</dbReference>
<evidence type="ECO:0000313" key="5">
    <source>
        <dbReference type="Proteomes" id="UP001457282"/>
    </source>
</evidence>
<dbReference type="Proteomes" id="UP001457282">
    <property type="component" value="Unassembled WGS sequence"/>
</dbReference>
<dbReference type="Pfam" id="PF03109">
    <property type="entry name" value="ABC1"/>
    <property type="match status" value="1"/>
</dbReference>
<keyword evidence="2" id="KW-1133">Transmembrane helix</keyword>
<dbReference type="InterPro" id="IPR004147">
    <property type="entry name" value="ABC1_dom"/>
</dbReference>
<keyword evidence="2" id="KW-0812">Transmembrane</keyword>
<dbReference type="EMBL" id="JBEDUW010000007">
    <property type="protein sequence ID" value="KAK9913258.1"/>
    <property type="molecule type" value="Genomic_DNA"/>
</dbReference>
<feature type="domain" description="Protein kinase" evidence="3">
    <location>
        <begin position="278"/>
        <end position="626"/>
    </location>
</feature>
<dbReference type="PROSITE" id="PS50011">
    <property type="entry name" value="PROTEIN_KINASE_DOM"/>
    <property type="match status" value="1"/>
</dbReference>
<accession>A0AAW1VY80</accession>
<name>A0AAW1VY80_RUBAR</name>
<dbReference type="GO" id="GO:0005524">
    <property type="term" value="F:ATP binding"/>
    <property type="evidence" value="ECO:0007669"/>
    <property type="project" value="InterPro"/>
</dbReference>
<dbReference type="GO" id="GO:0004672">
    <property type="term" value="F:protein kinase activity"/>
    <property type="evidence" value="ECO:0007669"/>
    <property type="project" value="InterPro"/>
</dbReference>
<dbReference type="PANTHER" id="PTHR10566">
    <property type="entry name" value="CHAPERONE-ACTIVITY OF BC1 COMPLEX CABC1 -RELATED"/>
    <property type="match status" value="1"/>
</dbReference>
<organism evidence="4 5">
    <name type="scientific">Rubus argutus</name>
    <name type="common">Southern blackberry</name>
    <dbReference type="NCBI Taxonomy" id="59490"/>
    <lineage>
        <taxon>Eukaryota</taxon>
        <taxon>Viridiplantae</taxon>
        <taxon>Streptophyta</taxon>
        <taxon>Embryophyta</taxon>
        <taxon>Tracheophyta</taxon>
        <taxon>Spermatophyta</taxon>
        <taxon>Magnoliopsida</taxon>
        <taxon>eudicotyledons</taxon>
        <taxon>Gunneridae</taxon>
        <taxon>Pentapetalae</taxon>
        <taxon>rosids</taxon>
        <taxon>fabids</taxon>
        <taxon>Rosales</taxon>
        <taxon>Rosaceae</taxon>
        <taxon>Rosoideae</taxon>
        <taxon>Rosoideae incertae sedis</taxon>
        <taxon>Rubus</taxon>
    </lineage>
</organism>
<keyword evidence="5" id="KW-1185">Reference proteome</keyword>
<comment type="caution">
    <text evidence="4">The sequence shown here is derived from an EMBL/GenBank/DDBJ whole genome shotgun (WGS) entry which is preliminary data.</text>
</comment>
<dbReference type="InterPro" id="IPR000719">
    <property type="entry name" value="Prot_kinase_dom"/>
</dbReference>
<protein>
    <recommendedName>
        <fullName evidence="3">Protein kinase domain-containing protein</fullName>
    </recommendedName>
</protein>
<dbReference type="CDD" id="cd05121">
    <property type="entry name" value="ABC1_ADCK3-like"/>
    <property type="match status" value="1"/>
</dbReference>
<dbReference type="PANTHER" id="PTHR10566:SF123">
    <property type="entry name" value="PROTEIN KINASE SUPERFAMILY PROTEIN"/>
    <property type="match status" value="1"/>
</dbReference>
<comment type="similarity">
    <text evidence="1">Belongs to the protein kinase superfamily. ADCK protein kinase family.</text>
</comment>
<evidence type="ECO:0000259" key="3">
    <source>
        <dbReference type="PROSITE" id="PS50011"/>
    </source>
</evidence>
<keyword evidence="2" id="KW-0472">Membrane</keyword>
<feature type="transmembrane region" description="Helical" evidence="2">
    <location>
        <begin position="791"/>
        <end position="810"/>
    </location>
</feature>
<evidence type="ECO:0000256" key="2">
    <source>
        <dbReference type="SAM" id="Phobius"/>
    </source>
</evidence>
<sequence length="836" mass="93495">MATVAAAASSAVLLKPSCALRWPRTAKTTTSKSKRERKGRALGDFGHLAQVVSKDVEFLKRGIGRGLEWANKTLRIPEVVKTIDDVVWLRNFEDPYAPPLPDTCWPQPSYPEFSGVDLLMADLQALEAYALYFYYLSKTWSKPLPEVYDPQSVADYFSCRPHLVTLRLLEVFSSFASAAIRIRTTGIKKFLRPSLGDDINDNISQYDFGMVLKETMLNLGPTFIKVGQSLSTRPDIIGAEISKPLSELHDQIPPFSRDVAMKIIEEELGSPAESVFSYISMEPEAAASFGQVYRARTLDGFDVAVKVQRPNLRHIVVRDIYILRLGLGLLQKIAKRKSDLRLYADELGKGLVGELDYTLEAANASKFLEVHSSFPFMRVPKVFHNLSGKRVLTMEWIVGESPTDLLSISSGSSADDTSTYTERQRLEAKRRLLDLVNKGVEASLNQLLETGLLHADPHPGNLRYTSSGQIGFLDFGLLCQMEKRHQFAMLASIVHIVNGDWASLVQCLTEMDVVRPGTNIRRVTMDLEYELGEVEFRDGIPDVKFSRVLGKIWSIAFKYHFRMPPYYSLVLRSLASFEGIAVAADRNFKTFEAAYPYVVRKLLTENSAATRKILHSVVLNNKKEFQWQKLALFLKVGATRKGLNGSITSKLDTSLDCLPTRDSGGIDVASLVLRLLPSKDGVVLRRLLMTADGASLTQAMVSKEAKFFRQQFCRVIAGILHQWMFESLVRGVATIQFSSNLGVASGPDNRELGSSSGPSTPIYDYRSILKDRRLKVIFLNILNSTRKDPILLLRFYWTSFVMFVVALALASHRVLISLSEAYLGPISLASKQYAIP</sequence>
<proteinExistence type="inferred from homology"/>
<reference evidence="4 5" key="1">
    <citation type="journal article" date="2023" name="G3 (Bethesda)">
        <title>A chromosome-length genome assembly and annotation of blackberry (Rubus argutus, cv. 'Hillquist').</title>
        <authorList>
            <person name="Bruna T."/>
            <person name="Aryal R."/>
            <person name="Dudchenko O."/>
            <person name="Sargent D.J."/>
            <person name="Mead D."/>
            <person name="Buti M."/>
            <person name="Cavallini A."/>
            <person name="Hytonen T."/>
            <person name="Andres J."/>
            <person name="Pham M."/>
            <person name="Weisz D."/>
            <person name="Mascagni F."/>
            <person name="Usai G."/>
            <person name="Natali L."/>
            <person name="Bassil N."/>
            <person name="Fernandez G.E."/>
            <person name="Lomsadze A."/>
            <person name="Armour M."/>
            <person name="Olukolu B."/>
            <person name="Poorten T."/>
            <person name="Britton C."/>
            <person name="Davik J."/>
            <person name="Ashrafi H."/>
            <person name="Aiden E.L."/>
            <person name="Borodovsky M."/>
            <person name="Worthington M."/>
        </authorList>
    </citation>
    <scope>NUCLEOTIDE SEQUENCE [LARGE SCALE GENOMIC DNA]</scope>
    <source>
        <strain evidence="4">PI 553951</strain>
    </source>
</reference>